<dbReference type="InterPro" id="IPR051677">
    <property type="entry name" value="AfsR-DnrI-RedD_regulator"/>
</dbReference>
<keyword evidence="3 7" id="KW-0238">DNA-binding</keyword>
<dbReference type="Gene3D" id="1.10.10.10">
    <property type="entry name" value="Winged helix-like DNA-binding domain superfamily/Winged helix DNA-binding domain"/>
    <property type="match status" value="1"/>
</dbReference>
<dbReference type="CDD" id="cd15831">
    <property type="entry name" value="BTAD"/>
    <property type="match status" value="1"/>
</dbReference>
<feature type="domain" description="OmpR/PhoB-type" evidence="5">
    <location>
        <begin position="28"/>
        <end position="112"/>
    </location>
</feature>
<keyword evidence="4" id="KW-0804">Transcription</keyword>
<dbReference type="PANTHER" id="PTHR35807">
    <property type="entry name" value="TRANSCRIPTIONAL REGULATOR REDD-RELATED"/>
    <property type="match status" value="1"/>
</dbReference>
<dbReference type="InterPro" id="IPR036388">
    <property type="entry name" value="WH-like_DNA-bd_sf"/>
</dbReference>
<dbReference type="InterPro" id="IPR011990">
    <property type="entry name" value="TPR-like_helical_dom_sf"/>
</dbReference>
<feature type="domain" description="Bacterial transcriptional activator" evidence="6">
    <location>
        <begin position="110"/>
        <end position="251"/>
    </location>
</feature>
<dbReference type="SMART" id="SM00862">
    <property type="entry name" value="Trans_reg_C"/>
    <property type="match status" value="1"/>
</dbReference>
<evidence type="ECO:0000313" key="7">
    <source>
        <dbReference type="EMBL" id="PWK39484.1"/>
    </source>
</evidence>
<comment type="caution">
    <text evidence="7">The sequence shown here is derived from an EMBL/GenBank/DDBJ whole genome shotgun (WGS) entry which is preliminary data.</text>
</comment>
<dbReference type="InterPro" id="IPR005158">
    <property type="entry name" value="BTAD"/>
</dbReference>
<dbReference type="SUPFAM" id="SSF46894">
    <property type="entry name" value="C-terminal effector domain of the bipartite response regulators"/>
    <property type="match status" value="1"/>
</dbReference>
<dbReference type="Proteomes" id="UP000245697">
    <property type="component" value="Unassembled WGS sequence"/>
</dbReference>
<dbReference type="InterPro" id="IPR001867">
    <property type="entry name" value="OmpR/PhoB-type_DNA-bd"/>
</dbReference>
<dbReference type="PANTHER" id="PTHR35807:SF1">
    <property type="entry name" value="TRANSCRIPTIONAL REGULATOR REDD"/>
    <property type="match status" value="1"/>
</dbReference>
<evidence type="ECO:0000259" key="6">
    <source>
        <dbReference type="SMART" id="SM01043"/>
    </source>
</evidence>
<dbReference type="SMART" id="SM01043">
    <property type="entry name" value="BTAD"/>
    <property type="match status" value="1"/>
</dbReference>
<sequence>MLGGDVAQDEPVFAALGPLTVLGPEGTSDLVPPGKRRSLLAALLRHRNTWVSSDELAAALWDRTAYPSSISGSLKTYVHQLRKLLPDDSGGERLAGGRGAYRLTVRPGELDIDLFECLVTEGAEALADGRPGDAVARQRRALALWRGLPDDDIVDVVAARHLEETRWTARYCLADALIEQGDPGEAIVVLRAALGDDPLREPVWERLMLAQRAAGWQVDALASYEQARTTLLEKFGAEPGRRLQEIYRMLLSDTAAAPRAPRTAPAVPTGEPDVVRPAPAIPARPRRTWSHAVFAGLLVVLLTSLSGSTVPRPGPGVPTATTTSRPRVLFGLGPNVIAAERSPLVSSGIGMMTTWYHGPNQLNQYEGWRQDVIPRIYRSGRAMHVVVATWEDGTSIETPRGRACGQPYPLSPEFLTDMRRLARAFAGRADGPPLYISMFHGLQKLACANTGYLADPATTLYYQALKDRYFEVLELFHDEAPNAKVALNWDGWTASYDEPDIGAGLSMFQYFVEAMSASDFQSFNAFEKKGNAEDIRQMVEVLGAYGPVMCAYFGPHEDRVEVYETDLETTFTPEVLSELVADGLFAFSFRDDDLLRASPPTMTMAAQVIRDYGHQPPRS</sequence>
<reference evidence="7 8" key="1">
    <citation type="submission" date="2018-05" db="EMBL/GenBank/DDBJ databases">
        <title>Genomic Encyclopedia of Archaeal and Bacterial Type Strains, Phase II (KMG-II): from individual species to whole genera.</title>
        <authorList>
            <person name="Goeker M."/>
        </authorList>
    </citation>
    <scope>NUCLEOTIDE SEQUENCE [LARGE SCALE GENOMIC DNA]</scope>
    <source>
        <strain evidence="7 8">DSM 45184</strain>
    </source>
</reference>
<evidence type="ECO:0000313" key="8">
    <source>
        <dbReference type="Proteomes" id="UP000245697"/>
    </source>
</evidence>
<dbReference type="EMBL" id="QGGR01000022">
    <property type="protein sequence ID" value="PWK39484.1"/>
    <property type="molecule type" value="Genomic_DNA"/>
</dbReference>
<name>A0A316F5V5_9ACTN</name>
<dbReference type="Pfam" id="PF00486">
    <property type="entry name" value="Trans_reg_C"/>
    <property type="match status" value="1"/>
</dbReference>
<dbReference type="Pfam" id="PF03704">
    <property type="entry name" value="BTAD"/>
    <property type="match status" value="1"/>
</dbReference>
<evidence type="ECO:0000256" key="4">
    <source>
        <dbReference type="ARBA" id="ARBA00023163"/>
    </source>
</evidence>
<keyword evidence="8" id="KW-1185">Reference proteome</keyword>
<dbReference type="Gene3D" id="1.25.40.10">
    <property type="entry name" value="Tetratricopeptide repeat domain"/>
    <property type="match status" value="1"/>
</dbReference>
<evidence type="ECO:0000259" key="5">
    <source>
        <dbReference type="SMART" id="SM00862"/>
    </source>
</evidence>
<evidence type="ECO:0000256" key="1">
    <source>
        <dbReference type="ARBA" id="ARBA00005820"/>
    </source>
</evidence>
<protein>
    <submittedName>
        <fullName evidence="7">DNA-binding SARP family transcriptional activator</fullName>
    </submittedName>
</protein>
<dbReference type="SUPFAM" id="SSF48452">
    <property type="entry name" value="TPR-like"/>
    <property type="match status" value="1"/>
</dbReference>
<evidence type="ECO:0000256" key="2">
    <source>
        <dbReference type="ARBA" id="ARBA00023015"/>
    </source>
</evidence>
<keyword evidence="2" id="KW-0805">Transcription regulation</keyword>
<dbReference type="GO" id="GO:0006355">
    <property type="term" value="P:regulation of DNA-templated transcription"/>
    <property type="evidence" value="ECO:0007669"/>
    <property type="project" value="InterPro"/>
</dbReference>
<gene>
    <name evidence="7" type="ORF">BC793_12256</name>
</gene>
<dbReference type="InterPro" id="IPR016032">
    <property type="entry name" value="Sig_transdc_resp-reg_C-effctor"/>
</dbReference>
<evidence type="ECO:0000256" key="3">
    <source>
        <dbReference type="ARBA" id="ARBA00023125"/>
    </source>
</evidence>
<dbReference type="GO" id="GO:0000160">
    <property type="term" value="P:phosphorelay signal transduction system"/>
    <property type="evidence" value="ECO:0007669"/>
    <property type="project" value="InterPro"/>
</dbReference>
<dbReference type="GO" id="GO:0003677">
    <property type="term" value="F:DNA binding"/>
    <property type="evidence" value="ECO:0007669"/>
    <property type="project" value="UniProtKB-KW"/>
</dbReference>
<dbReference type="AlphaFoldDB" id="A0A316F5V5"/>
<comment type="similarity">
    <text evidence="1">Belongs to the AfsR/DnrI/RedD regulatory family.</text>
</comment>
<proteinExistence type="inferred from homology"/>
<organism evidence="7 8">
    <name type="scientific">Actinoplanes xinjiangensis</name>
    <dbReference type="NCBI Taxonomy" id="512350"/>
    <lineage>
        <taxon>Bacteria</taxon>
        <taxon>Bacillati</taxon>
        <taxon>Actinomycetota</taxon>
        <taxon>Actinomycetes</taxon>
        <taxon>Micromonosporales</taxon>
        <taxon>Micromonosporaceae</taxon>
        <taxon>Actinoplanes</taxon>
    </lineage>
</organism>
<accession>A0A316F5V5</accession>